<organism evidence="1 2">
    <name type="scientific">Algivirga pacifica</name>
    <dbReference type="NCBI Taxonomy" id="1162670"/>
    <lineage>
        <taxon>Bacteria</taxon>
        <taxon>Pseudomonadati</taxon>
        <taxon>Bacteroidota</taxon>
        <taxon>Cytophagia</taxon>
        <taxon>Cytophagales</taxon>
        <taxon>Flammeovirgaceae</taxon>
        <taxon>Algivirga</taxon>
    </lineage>
</organism>
<dbReference type="InterPro" id="IPR023198">
    <property type="entry name" value="PGP-like_dom2"/>
</dbReference>
<protein>
    <submittedName>
        <fullName evidence="1">Hexitol phosphatase HxpB</fullName>
    </submittedName>
</protein>
<sequence>MIKGVILDMDGLLIDSEPYWRTALIEVMASVGVEMTPEKAKKTMGLRTEEVVEYWYNHTPWQGRSTEVVATHIMEKALELILEQAPILPGVHDLINLIKEQKLALALASSSPAFMIEAIVDKIGIRDDLQVIRSGQYEKLSKPHPDIFIHTAEQLGLKFNECIVFEDSFNGVLAAKAAKMITVAVPEDQEDPRFVIADLKLKSLEEFTAETLAKLI</sequence>
<dbReference type="InterPro" id="IPR023214">
    <property type="entry name" value="HAD_sf"/>
</dbReference>
<dbReference type="InterPro" id="IPR036412">
    <property type="entry name" value="HAD-like_sf"/>
</dbReference>
<comment type="caution">
    <text evidence="1">The sequence shown here is derived from an EMBL/GenBank/DDBJ whole genome shotgun (WGS) entry which is preliminary data.</text>
</comment>
<keyword evidence="2" id="KW-1185">Reference proteome</keyword>
<evidence type="ECO:0000313" key="1">
    <source>
        <dbReference type="EMBL" id="GAA4834112.1"/>
    </source>
</evidence>
<dbReference type="Proteomes" id="UP001500298">
    <property type="component" value="Unassembled WGS sequence"/>
</dbReference>
<dbReference type="SFLD" id="SFLDG01135">
    <property type="entry name" value="C1.5.6:_HAD__Beta-PGM__Phospha"/>
    <property type="match status" value="1"/>
</dbReference>
<gene>
    <name evidence="1" type="primary">hxpB</name>
    <name evidence="1" type="ORF">GCM10023331_19190</name>
</gene>
<dbReference type="SFLD" id="SFLDG01129">
    <property type="entry name" value="C1.5:_HAD__Beta-PGM__Phosphata"/>
    <property type="match status" value="1"/>
</dbReference>
<dbReference type="SFLD" id="SFLDS00003">
    <property type="entry name" value="Haloacid_Dehalogenase"/>
    <property type="match status" value="1"/>
</dbReference>
<reference evidence="2" key="1">
    <citation type="journal article" date="2019" name="Int. J. Syst. Evol. Microbiol.">
        <title>The Global Catalogue of Microorganisms (GCM) 10K type strain sequencing project: providing services to taxonomists for standard genome sequencing and annotation.</title>
        <authorList>
            <consortium name="The Broad Institute Genomics Platform"/>
            <consortium name="The Broad Institute Genome Sequencing Center for Infectious Disease"/>
            <person name="Wu L."/>
            <person name="Ma J."/>
        </authorList>
    </citation>
    <scope>NUCLEOTIDE SEQUENCE [LARGE SCALE GENOMIC DNA]</scope>
    <source>
        <strain evidence="2">JCM 18326</strain>
    </source>
</reference>
<dbReference type="NCBIfam" id="TIGR01509">
    <property type="entry name" value="HAD-SF-IA-v3"/>
    <property type="match status" value="1"/>
</dbReference>
<dbReference type="CDD" id="cd07505">
    <property type="entry name" value="HAD_BPGM-like"/>
    <property type="match status" value="1"/>
</dbReference>
<dbReference type="EMBL" id="BAABJX010000029">
    <property type="protein sequence ID" value="GAA4834112.1"/>
    <property type="molecule type" value="Genomic_DNA"/>
</dbReference>
<dbReference type="Pfam" id="PF00702">
    <property type="entry name" value="Hydrolase"/>
    <property type="match status" value="1"/>
</dbReference>
<evidence type="ECO:0000313" key="2">
    <source>
        <dbReference type="Proteomes" id="UP001500298"/>
    </source>
</evidence>
<dbReference type="PANTHER" id="PTHR18901">
    <property type="entry name" value="2-DEOXYGLUCOSE-6-PHOSPHATE PHOSPHATASE 2"/>
    <property type="match status" value="1"/>
</dbReference>
<dbReference type="InterPro" id="IPR006439">
    <property type="entry name" value="HAD-SF_hydro_IA"/>
</dbReference>
<accession>A0ABP9DE00</accession>
<dbReference type="Gene3D" id="1.10.150.240">
    <property type="entry name" value="Putative phosphatase, domain 2"/>
    <property type="match status" value="1"/>
</dbReference>
<proteinExistence type="predicted"/>
<dbReference type="NCBIfam" id="NF008087">
    <property type="entry name" value="PRK10826.1"/>
    <property type="match status" value="1"/>
</dbReference>
<name>A0ABP9DE00_9BACT</name>
<dbReference type="SUPFAM" id="SSF56784">
    <property type="entry name" value="HAD-like"/>
    <property type="match status" value="1"/>
</dbReference>
<dbReference type="Gene3D" id="3.40.50.1000">
    <property type="entry name" value="HAD superfamily/HAD-like"/>
    <property type="match status" value="1"/>
</dbReference>
<dbReference type="RefSeq" id="WP_345371298.1">
    <property type="nucleotide sequence ID" value="NZ_BAABJX010000029.1"/>
</dbReference>
<dbReference type="PANTHER" id="PTHR18901:SF38">
    <property type="entry name" value="PSEUDOURIDINE-5'-PHOSPHATASE"/>
    <property type="match status" value="1"/>
</dbReference>